<dbReference type="Pfam" id="PF00028">
    <property type="entry name" value="Cadherin"/>
    <property type="match status" value="2"/>
</dbReference>
<dbReference type="GO" id="GO:0007156">
    <property type="term" value="P:homophilic cell adhesion via plasma membrane adhesion molecules"/>
    <property type="evidence" value="ECO:0007669"/>
    <property type="project" value="InterPro"/>
</dbReference>
<keyword evidence="7" id="KW-1133">Transmembrane helix</keyword>
<feature type="non-terminal residue" evidence="12">
    <location>
        <position position="1"/>
    </location>
</feature>
<dbReference type="AlphaFoldDB" id="A0A3R5UB19"/>
<dbReference type="Proteomes" id="UP000266721">
    <property type="component" value="Unassembled WGS sequence"/>
</dbReference>
<feature type="domain" description="Cadherin" evidence="11">
    <location>
        <begin position="7"/>
        <end position="64"/>
    </location>
</feature>
<keyword evidence="2" id="KW-0812">Transmembrane</keyword>
<evidence type="ECO:0000259" key="11">
    <source>
        <dbReference type="PROSITE" id="PS50268"/>
    </source>
</evidence>
<feature type="non-terminal residue" evidence="12">
    <location>
        <position position="198"/>
    </location>
</feature>
<evidence type="ECO:0000256" key="5">
    <source>
        <dbReference type="ARBA" id="ARBA00022837"/>
    </source>
</evidence>
<dbReference type="SMR" id="A0A3R5UB19"/>
<evidence type="ECO:0000256" key="4">
    <source>
        <dbReference type="ARBA" id="ARBA00022737"/>
    </source>
</evidence>
<evidence type="ECO:0000256" key="2">
    <source>
        <dbReference type="ARBA" id="ARBA00022692"/>
    </source>
</evidence>
<gene>
    <name evidence="12" type="ORF">AM593_03142</name>
</gene>
<dbReference type="SUPFAM" id="SSF49313">
    <property type="entry name" value="Cadherin-like"/>
    <property type="match status" value="3"/>
</dbReference>
<evidence type="ECO:0000313" key="12">
    <source>
        <dbReference type="EMBL" id="OPL20224.1"/>
    </source>
</evidence>
<organism evidence="12 13">
    <name type="scientific">Mytilus galloprovincialis</name>
    <name type="common">Mediterranean mussel</name>
    <dbReference type="NCBI Taxonomy" id="29158"/>
    <lineage>
        <taxon>Eukaryota</taxon>
        <taxon>Metazoa</taxon>
        <taxon>Spiralia</taxon>
        <taxon>Lophotrochozoa</taxon>
        <taxon>Mollusca</taxon>
        <taxon>Bivalvia</taxon>
        <taxon>Autobranchia</taxon>
        <taxon>Pteriomorphia</taxon>
        <taxon>Mytilida</taxon>
        <taxon>Mytiloidea</taxon>
        <taxon>Mytilidae</taxon>
        <taxon>Mytilinae</taxon>
        <taxon>Mytilus</taxon>
    </lineage>
</organism>
<name>A0A3R5UB19_MYTGA</name>
<dbReference type="PANTHER" id="PTHR24025">
    <property type="entry name" value="DESMOGLEIN FAMILY MEMBER"/>
    <property type="match status" value="1"/>
</dbReference>
<dbReference type="GO" id="GO:0016020">
    <property type="term" value="C:membrane"/>
    <property type="evidence" value="ECO:0007669"/>
    <property type="project" value="UniProtKB-SubCell"/>
</dbReference>
<keyword evidence="5 10" id="KW-0106">Calcium</keyword>
<evidence type="ECO:0000256" key="1">
    <source>
        <dbReference type="ARBA" id="ARBA00004479"/>
    </source>
</evidence>
<sequence length="198" mass="21550">LVIRSGSDGKFIINNSGEIKLSSKLDRETNKKHTLVVQASDGVQTSTATVVVTVTDINDSPPTFKQSLYTFDVPEDTAVGTTLGRVEAEDLDEGIAGEVYYTLLTTWGSDLFMLDLQKGTFTLRGNLDFEEIQLYTLKVKAEDRGSPVLSSTVTIFMNIKDTNDNEPVFDPMSYSTEVKEDVAIGTSVGMVSATDVDS</sequence>
<feature type="domain" description="Cadherin" evidence="11">
    <location>
        <begin position="65"/>
        <end position="169"/>
    </location>
</feature>
<dbReference type="GO" id="GO:0005509">
    <property type="term" value="F:calcium ion binding"/>
    <property type="evidence" value="ECO:0007669"/>
    <property type="project" value="UniProtKB-UniRule"/>
</dbReference>
<proteinExistence type="predicted"/>
<keyword evidence="9" id="KW-0325">Glycoprotein</keyword>
<dbReference type="SMART" id="SM00112">
    <property type="entry name" value="CA"/>
    <property type="match status" value="2"/>
</dbReference>
<dbReference type="FunFam" id="2.60.40.60:FF:000118">
    <property type="entry name" value="protocadherin Fat 4"/>
    <property type="match status" value="1"/>
</dbReference>
<dbReference type="InterPro" id="IPR015919">
    <property type="entry name" value="Cadherin-like_sf"/>
</dbReference>
<evidence type="ECO:0000256" key="3">
    <source>
        <dbReference type="ARBA" id="ARBA00022729"/>
    </source>
</evidence>
<comment type="subcellular location">
    <subcellularLocation>
        <location evidence="1">Membrane</location>
        <topology evidence="1">Single-pass type I membrane protein</topology>
    </subcellularLocation>
</comment>
<dbReference type="PRINTS" id="PR00205">
    <property type="entry name" value="CADHERIN"/>
</dbReference>
<dbReference type="Gene3D" id="2.60.40.60">
    <property type="entry name" value="Cadherins"/>
    <property type="match status" value="3"/>
</dbReference>
<evidence type="ECO:0000256" key="6">
    <source>
        <dbReference type="ARBA" id="ARBA00022889"/>
    </source>
</evidence>
<dbReference type="CDD" id="cd11304">
    <property type="entry name" value="Cadherin_repeat"/>
    <property type="match status" value="3"/>
</dbReference>
<dbReference type="InterPro" id="IPR002126">
    <property type="entry name" value="Cadherin-like_dom"/>
</dbReference>
<evidence type="ECO:0000256" key="10">
    <source>
        <dbReference type="PROSITE-ProRule" id="PRU00043"/>
    </source>
</evidence>
<evidence type="ECO:0000313" key="13">
    <source>
        <dbReference type="Proteomes" id="UP000266721"/>
    </source>
</evidence>
<keyword evidence="4" id="KW-0677">Repeat</keyword>
<evidence type="ECO:0000256" key="7">
    <source>
        <dbReference type="ARBA" id="ARBA00022989"/>
    </source>
</evidence>
<dbReference type="GO" id="GO:0005911">
    <property type="term" value="C:cell-cell junction"/>
    <property type="evidence" value="ECO:0007669"/>
    <property type="project" value="TreeGrafter"/>
</dbReference>
<keyword evidence="13" id="KW-1185">Reference proteome</keyword>
<evidence type="ECO:0000256" key="8">
    <source>
        <dbReference type="ARBA" id="ARBA00023136"/>
    </source>
</evidence>
<dbReference type="InterPro" id="IPR050971">
    <property type="entry name" value="Cadherin-domain_protein"/>
</dbReference>
<keyword evidence="8" id="KW-0472">Membrane</keyword>
<evidence type="ECO:0000256" key="9">
    <source>
        <dbReference type="ARBA" id="ARBA00023180"/>
    </source>
</evidence>
<protein>
    <submittedName>
        <fullName evidence="12">Cadherin-like protein</fullName>
    </submittedName>
</protein>
<keyword evidence="6" id="KW-0130">Cell adhesion</keyword>
<accession>A0A3R5UB19</accession>
<dbReference type="PROSITE" id="PS50268">
    <property type="entry name" value="CADHERIN_2"/>
    <property type="match status" value="2"/>
</dbReference>
<dbReference type="EMBL" id="KV615955">
    <property type="protein sequence ID" value="OPL20224.1"/>
    <property type="molecule type" value="Genomic_DNA"/>
</dbReference>
<dbReference type="PANTHER" id="PTHR24025:SF31">
    <property type="entry name" value="NEURAL-CADHERIN"/>
    <property type="match status" value="1"/>
</dbReference>
<keyword evidence="3" id="KW-0732">Signal</keyword>
<reference evidence="12 13" key="1">
    <citation type="journal article" date="2016" name="PLoS ONE">
        <title>A First Insight into the Genome of the Filter-Feeder Mussel Mytilus galloprovincialis.</title>
        <authorList>
            <person name="Murgarella M."/>
            <person name="Puiu D."/>
            <person name="Novoa B."/>
            <person name="Figueras A."/>
            <person name="Posada D."/>
            <person name="Canchaya C."/>
        </authorList>
    </citation>
    <scope>NUCLEOTIDE SEQUENCE [LARGE SCALE GENOMIC DNA]</scope>
    <source>
        <tissue evidence="12">Muscle</tissue>
    </source>
</reference>